<organism evidence="6 7">
    <name type="scientific">Niastella vici</name>
    <dbReference type="NCBI Taxonomy" id="1703345"/>
    <lineage>
        <taxon>Bacteria</taxon>
        <taxon>Pseudomonadati</taxon>
        <taxon>Bacteroidota</taxon>
        <taxon>Chitinophagia</taxon>
        <taxon>Chitinophagales</taxon>
        <taxon>Chitinophagaceae</taxon>
        <taxon>Niastella</taxon>
    </lineage>
</organism>
<proteinExistence type="predicted"/>
<keyword evidence="1 3" id="KW-0732">Signal</keyword>
<dbReference type="Proteomes" id="UP000192796">
    <property type="component" value="Unassembled WGS sequence"/>
</dbReference>
<evidence type="ECO:0000259" key="5">
    <source>
        <dbReference type="Pfam" id="PF18962"/>
    </source>
</evidence>
<accession>A0A1V9G6S7</accession>
<gene>
    <name evidence="6" type="ORF">A3860_12675</name>
</gene>
<dbReference type="OrthoDB" id="222550at2"/>
<feature type="signal peptide" evidence="3">
    <location>
        <begin position="1"/>
        <end position="23"/>
    </location>
</feature>
<evidence type="ECO:0000256" key="1">
    <source>
        <dbReference type="ARBA" id="ARBA00022729"/>
    </source>
</evidence>
<dbReference type="SUPFAM" id="SSF48230">
    <property type="entry name" value="Chondroitin AC/alginate lyase"/>
    <property type="match status" value="1"/>
</dbReference>
<dbReference type="EMBL" id="LVYD01000002">
    <property type="protein sequence ID" value="OQP66349.1"/>
    <property type="molecule type" value="Genomic_DNA"/>
</dbReference>
<feature type="chain" id="PRO_5013161870" description="Secretion system C-terminal sorting domain-containing protein" evidence="3">
    <location>
        <begin position="24"/>
        <end position="824"/>
    </location>
</feature>
<reference evidence="6 7" key="1">
    <citation type="submission" date="2016-03" db="EMBL/GenBank/DDBJ databases">
        <title>Niastella vici sp. nov., isolated from farmland soil.</title>
        <authorList>
            <person name="Chen L."/>
            <person name="Wang D."/>
            <person name="Yang S."/>
            <person name="Wang G."/>
        </authorList>
    </citation>
    <scope>NUCLEOTIDE SEQUENCE [LARGE SCALE GENOMIC DNA]</scope>
    <source>
        <strain evidence="6 7">DJ57</strain>
    </source>
</reference>
<dbReference type="Pfam" id="PF05426">
    <property type="entry name" value="Alginate_lyase"/>
    <property type="match status" value="1"/>
</dbReference>
<feature type="domain" description="Alginate lyase" evidence="4">
    <location>
        <begin position="274"/>
        <end position="475"/>
    </location>
</feature>
<dbReference type="RefSeq" id="WP_081145287.1">
    <property type="nucleotide sequence ID" value="NZ_LVYD01000002.1"/>
</dbReference>
<comment type="caution">
    <text evidence="6">The sequence shown here is derived from an EMBL/GenBank/DDBJ whole genome shotgun (WGS) entry which is preliminary data.</text>
</comment>
<dbReference type="Pfam" id="PF16351">
    <property type="entry name" value="DUF4979"/>
    <property type="match status" value="2"/>
</dbReference>
<dbReference type="InterPro" id="IPR026444">
    <property type="entry name" value="Secre_tail"/>
</dbReference>
<keyword evidence="7" id="KW-1185">Reference proteome</keyword>
<dbReference type="STRING" id="1703345.A3860_12675"/>
<evidence type="ECO:0008006" key="8">
    <source>
        <dbReference type="Google" id="ProtNLM"/>
    </source>
</evidence>
<dbReference type="GO" id="GO:0016829">
    <property type="term" value="F:lyase activity"/>
    <property type="evidence" value="ECO:0007669"/>
    <property type="project" value="UniProtKB-KW"/>
</dbReference>
<evidence type="ECO:0000256" key="3">
    <source>
        <dbReference type="SAM" id="SignalP"/>
    </source>
</evidence>
<sequence>MRTAFFRKLTTILLLLPGISTWAQVGLLNDDFSTGNTYNWVANTSGATSSLVNGQLVITMALQSGGKYRGDFKKNGGTTVHAGTYPIVAIRFKKPPACNFFFDTNLGSYNGGSNNATKIAMDDGYNIYYWDLSTGKLGTTTLSTTSSTTLSTFQFKVADVVLTQAELAANDYSFEIEWVKTFASVSALRSFAGIVEPTPYAFTGTFSHPGLLHNTADLTRIAGKVSSQVARPYESYKMLQANTKASVTYTKYGGFTYLTRDASVTVDGVGGGAVKDRVESDCLAAYYNALMYSIDGDVAHAQKAVEILDAYATKTIGIIGADAELNGLYGFMFANAAELMRSTYSSWPQANINQCKTMLQSVFYPTLQNFKPCAHGNWDIICMKALMSIAIFTDDTAMFNRVVNYFYYGEGNGSIDNYVLTADGQLQESNRDQAHVMLAIGSLAELSEMAWKQGVDLYSASNNAIMRGFEYTSKYNMGYTVPFQTSYEYCEKNYQDYTPESISATARGQFRAVFEIAYNHYVYRKGLSMPSTMEVLAAMGPEGAPFGADNPGYGSLFFYLGSSSNHAFNGLLNSNFTYSNDCWNAVTTNASAVVQSDRLVVTTATQTNGTLRGDIRRNGIVSLYPTTYPIVAVKMKKPTTCNFIFDTNLGSYGNGSNKWTGKVGDSIYYYNLTTTGFGSGNTMLSTTSPTTLTTFQFKVADITSGETSYPVEWIKTFKSLSDVSAYTGSRMATTSPAVPEASVNNGVIYPNPVYTNSFYVTLDNELLNEAVHVKLYNMFGTLVLHKVIAGRTGAQEIRIDKPLATGVYMVQLNDRKAVKLLIGK</sequence>
<evidence type="ECO:0000313" key="7">
    <source>
        <dbReference type="Proteomes" id="UP000192796"/>
    </source>
</evidence>
<feature type="domain" description="Secretion system C-terminal sorting" evidence="5">
    <location>
        <begin position="748"/>
        <end position="817"/>
    </location>
</feature>
<dbReference type="NCBIfam" id="TIGR04183">
    <property type="entry name" value="Por_Secre_tail"/>
    <property type="match status" value="1"/>
</dbReference>
<dbReference type="InterPro" id="IPR008397">
    <property type="entry name" value="Alginate_lyase_dom"/>
</dbReference>
<protein>
    <recommendedName>
        <fullName evidence="8">Secretion system C-terminal sorting domain-containing protein</fullName>
    </recommendedName>
</protein>
<evidence type="ECO:0000259" key="4">
    <source>
        <dbReference type="Pfam" id="PF05426"/>
    </source>
</evidence>
<dbReference type="InterPro" id="IPR008929">
    <property type="entry name" value="Chondroitin_lyas"/>
</dbReference>
<dbReference type="InterPro" id="IPR032502">
    <property type="entry name" value="DUF4979"/>
</dbReference>
<evidence type="ECO:0000256" key="2">
    <source>
        <dbReference type="ARBA" id="ARBA00023239"/>
    </source>
</evidence>
<dbReference type="Pfam" id="PF18962">
    <property type="entry name" value="Por_Secre_tail"/>
    <property type="match status" value="1"/>
</dbReference>
<dbReference type="AlphaFoldDB" id="A0A1V9G6S7"/>
<dbReference type="GO" id="GO:0042597">
    <property type="term" value="C:periplasmic space"/>
    <property type="evidence" value="ECO:0007669"/>
    <property type="project" value="InterPro"/>
</dbReference>
<dbReference type="Gene3D" id="1.50.10.100">
    <property type="entry name" value="Chondroitin AC/alginate lyase"/>
    <property type="match status" value="1"/>
</dbReference>
<name>A0A1V9G6S7_9BACT</name>
<evidence type="ECO:0000313" key="6">
    <source>
        <dbReference type="EMBL" id="OQP66349.1"/>
    </source>
</evidence>
<keyword evidence="2" id="KW-0456">Lyase</keyword>